<dbReference type="InterPro" id="IPR016181">
    <property type="entry name" value="Acyl_CoA_acyltransferase"/>
</dbReference>
<comment type="caution">
    <text evidence="2">The sequence shown here is derived from an EMBL/GenBank/DDBJ whole genome shotgun (WGS) entry which is preliminary data.</text>
</comment>
<reference evidence="2 3" key="1">
    <citation type="submission" date="2023-08" db="EMBL/GenBank/DDBJ databases">
        <authorList>
            <person name="Palmer J.M."/>
        </authorList>
    </citation>
    <scope>NUCLEOTIDE SEQUENCE [LARGE SCALE GENOMIC DNA]</scope>
    <source>
        <strain evidence="2 3">TWF481</strain>
    </source>
</reference>
<dbReference type="AlphaFoldDB" id="A0AAV9W028"/>
<dbReference type="SUPFAM" id="SSF55729">
    <property type="entry name" value="Acyl-CoA N-acyltransferases (Nat)"/>
    <property type="match status" value="1"/>
</dbReference>
<evidence type="ECO:0000259" key="1">
    <source>
        <dbReference type="PROSITE" id="PS51186"/>
    </source>
</evidence>
<dbReference type="InterPro" id="IPR052777">
    <property type="entry name" value="Acetyltransferase_Enz"/>
</dbReference>
<dbReference type="Pfam" id="PF00583">
    <property type="entry name" value="Acetyltransf_1"/>
    <property type="match status" value="1"/>
</dbReference>
<dbReference type="PANTHER" id="PTHR43305:SF1">
    <property type="entry name" value="FAMILY N-ACETYLTRANSFERASE, PUTATIVE (AFU_ORTHOLOGUE AFUA_2G01380)-RELATED"/>
    <property type="match status" value="1"/>
</dbReference>
<gene>
    <name evidence="2" type="ORF">TWF481_011548</name>
</gene>
<dbReference type="InterPro" id="IPR000182">
    <property type="entry name" value="GNAT_dom"/>
</dbReference>
<keyword evidence="3" id="KW-1185">Reference proteome</keyword>
<feature type="domain" description="N-acetyltransferase" evidence="1">
    <location>
        <begin position="23"/>
        <end position="232"/>
    </location>
</feature>
<dbReference type="CDD" id="cd04301">
    <property type="entry name" value="NAT_SF"/>
    <property type="match status" value="1"/>
</dbReference>
<name>A0AAV9W028_9PEZI</name>
<dbReference type="Proteomes" id="UP001370758">
    <property type="component" value="Unassembled WGS sequence"/>
</dbReference>
<sequence length="238" mass="25867">MVQSTKAQTDAVPLTPASAAPRFTISPTTPTDLPDVINLFTLYAESLNIDLSFQSFAEELAGLPGKYAPPAGQILLARRDVRAPSTTPESMGSDCLVPKLEGELNGDRELKSRSSQGGGEISDIPAEALGCIAVRPITFAPPFDVGFDRHTKKCEMKRLYTLPSTRGQGVGKALIGEVVRVAVELGYDEMYLDTLASMKAALRAYERVGFVRTKAYYHNPNEDVVFLVKNLKEEEGNN</sequence>
<dbReference type="PANTHER" id="PTHR43305">
    <property type="entry name" value="FAMILY N-ACETYLTRANSFERASE, PUTATIVE (AFU_ORTHOLOGUE AFUA_2G01380)-RELATED"/>
    <property type="match status" value="1"/>
</dbReference>
<dbReference type="PROSITE" id="PS51186">
    <property type="entry name" value="GNAT"/>
    <property type="match status" value="1"/>
</dbReference>
<protein>
    <recommendedName>
        <fullName evidence="1">N-acetyltransferase domain-containing protein</fullName>
    </recommendedName>
</protein>
<dbReference type="EMBL" id="JAVHJL010000008">
    <property type="protein sequence ID" value="KAK6498977.1"/>
    <property type="molecule type" value="Genomic_DNA"/>
</dbReference>
<dbReference type="GO" id="GO:0016747">
    <property type="term" value="F:acyltransferase activity, transferring groups other than amino-acyl groups"/>
    <property type="evidence" value="ECO:0007669"/>
    <property type="project" value="InterPro"/>
</dbReference>
<proteinExistence type="predicted"/>
<accession>A0AAV9W028</accession>
<evidence type="ECO:0000313" key="3">
    <source>
        <dbReference type="Proteomes" id="UP001370758"/>
    </source>
</evidence>
<organism evidence="2 3">
    <name type="scientific">Arthrobotrys musiformis</name>
    <dbReference type="NCBI Taxonomy" id="47236"/>
    <lineage>
        <taxon>Eukaryota</taxon>
        <taxon>Fungi</taxon>
        <taxon>Dikarya</taxon>
        <taxon>Ascomycota</taxon>
        <taxon>Pezizomycotina</taxon>
        <taxon>Orbiliomycetes</taxon>
        <taxon>Orbiliales</taxon>
        <taxon>Orbiliaceae</taxon>
        <taxon>Arthrobotrys</taxon>
    </lineage>
</organism>
<evidence type="ECO:0000313" key="2">
    <source>
        <dbReference type="EMBL" id="KAK6498977.1"/>
    </source>
</evidence>
<dbReference type="Gene3D" id="3.40.630.30">
    <property type="match status" value="1"/>
</dbReference>